<dbReference type="EMBL" id="MUHA01000028">
    <property type="protein sequence ID" value="OXA95997.1"/>
    <property type="molecule type" value="Genomic_DNA"/>
</dbReference>
<feature type="domain" description="Helicase ATP-binding" evidence="18">
    <location>
        <begin position="27"/>
        <end position="193"/>
    </location>
</feature>
<dbReference type="NCBIfam" id="TIGR01389">
    <property type="entry name" value="recQ"/>
    <property type="match status" value="1"/>
</dbReference>
<dbReference type="InterPro" id="IPR010997">
    <property type="entry name" value="HRDC-like_sf"/>
</dbReference>
<dbReference type="GO" id="GO:0005524">
    <property type="term" value="F:ATP binding"/>
    <property type="evidence" value="ECO:0007669"/>
    <property type="project" value="UniProtKB-KW"/>
</dbReference>
<evidence type="ECO:0000256" key="12">
    <source>
        <dbReference type="ARBA" id="ARBA00023172"/>
    </source>
</evidence>
<dbReference type="PROSITE" id="PS51194">
    <property type="entry name" value="HELICASE_CTER"/>
    <property type="match status" value="1"/>
</dbReference>
<evidence type="ECO:0000259" key="18">
    <source>
        <dbReference type="PROSITE" id="PS51192"/>
    </source>
</evidence>
<evidence type="ECO:0000256" key="2">
    <source>
        <dbReference type="ARBA" id="ARBA00001947"/>
    </source>
</evidence>
<dbReference type="GO" id="GO:0009432">
    <property type="term" value="P:SOS response"/>
    <property type="evidence" value="ECO:0007669"/>
    <property type="project" value="UniProtKB-UniRule"/>
</dbReference>
<feature type="domain" description="HRDC" evidence="17">
    <location>
        <begin position="517"/>
        <end position="597"/>
    </location>
</feature>
<keyword evidence="13" id="KW-0234">DNA repair</keyword>
<evidence type="ECO:0000259" key="17">
    <source>
        <dbReference type="PROSITE" id="PS50967"/>
    </source>
</evidence>
<evidence type="ECO:0000313" key="21">
    <source>
        <dbReference type="Proteomes" id="UP000198336"/>
    </source>
</evidence>
<comment type="similarity">
    <text evidence="3">Belongs to the helicase family. RecQ subfamily.</text>
</comment>
<comment type="cofactor">
    <cofactor evidence="2">
        <name>Zn(2+)</name>
        <dbReference type="ChEBI" id="CHEBI:29105"/>
    </cofactor>
</comment>
<keyword evidence="9" id="KW-0862">Zinc</keyword>
<evidence type="ECO:0000313" key="20">
    <source>
        <dbReference type="EMBL" id="OXA95997.1"/>
    </source>
</evidence>
<evidence type="ECO:0000256" key="15">
    <source>
        <dbReference type="ARBA" id="ARBA00034617"/>
    </source>
</evidence>
<comment type="catalytic activity">
    <reaction evidence="15">
        <text>Couples ATP hydrolysis with the unwinding of duplex DNA by translocating in the 3'-5' direction.</text>
        <dbReference type="EC" id="5.6.2.4"/>
    </reaction>
</comment>
<evidence type="ECO:0000256" key="4">
    <source>
        <dbReference type="ARBA" id="ARBA00022723"/>
    </source>
</evidence>
<keyword evidence="12" id="KW-0233">DNA recombination</keyword>
<dbReference type="SMART" id="SM00341">
    <property type="entry name" value="HRDC"/>
    <property type="match status" value="1"/>
</dbReference>
<keyword evidence="7" id="KW-0378">Hydrolase</keyword>
<dbReference type="SUPFAM" id="SSF47819">
    <property type="entry name" value="HRDC-like"/>
    <property type="match status" value="1"/>
</dbReference>
<accession>A0A226HNZ9</accession>
<dbReference type="GO" id="GO:0003677">
    <property type="term" value="F:DNA binding"/>
    <property type="evidence" value="ECO:0007669"/>
    <property type="project" value="UniProtKB-KW"/>
</dbReference>
<evidence type="ECO:0000256" key="14">
    <source>
        <dbReference type="ARBA" id="ARBA00023235"/>
    </source>
</evidence>
<evidence type="ECO:0000256" key="9">
    <source>
        <dbReference type="ARBA" id="ARBA00022833"/>
    </source>
</evidence>
<dbReference type="InterPro" id="IPR032284">
    <property type="entry name" value="RecQ_Zn-bd"/>
</dbReference>
<dbReference type="SMART" id="SM00956">
    <property type="entry name" value="RQC"/>
    <property type="match status" value="1"/>
</dbReference>
<dbReference type="InterPro" id="IPR044876">
    <property type="entry name" value="HRDC_dom_sf"/>
</dbReference>
<dbReference type="Proteomes" id="UP000198336">
    <property type="component" value="Unassembled WGS sequence"/>
</dbReference>
<dbReference type="SUPFAM" id="SSF52540">
    <property type="entry name" value="P-loop containing nucleoside triphosphate hydrolases"/>
    <property type="match status" value="1"/>
</dbReference>
<dbReference type="InterPro" id="IPR029491">
    <property type="entry name" value="Helicase_HTH"/>
</dbReference>
<dbReference type="CDD" id="cd18794">
    <property type="entry name" value="SF2_C_RecQ"/>
    <property type="match status" value="1"/>
</dbReference>
<dbReference type="InterPro" id="IPR027417">
    <property type="entry name" value="P-loop_NTPase"/>
</dbReference>
<dbReference type="GO" id="GO:0009378">
    <property type="term" value="F:four-way junction helicase activity"/>
    <property type="evidence" value="ECO:0007669"/>
    <property type="project" value="TreeGrafter"/>
</dbReference>
<dbReference type="AlphaFoldDB" id="A0A226HNZ9"/>
<dbReference type="GO" id="GO:0006310">
    <property type="term" value="P:DNA recombination"/>
    <property type="evidence" value="ECO:0007669"/>
    <property type="project" value="UniProtKB-UniRule"/>
</dbReference>
<dbReference type="PANTHER" id="PTHR13710">
    <property type="entry name" value="DNA HELICASE RECQ FAMILY MEMBER"/>
    <property type="match status" value="1"/>
</dbReference>
<dbReference type="InterPro" id="IPR018982">
    <property type="entry name" value="RQC_domain"/>
</dbReference>
<proteinExistence type="inferred from homology"/>
<dbReference type="Pfam" id="PF00570">
    <property type="entry name" value="HRDC"/>
    <property type="match status" value="1"/>
</dbReference>
<dbReference type="Pfam" id="PF09382">
    <property type="entry name" value="RQC"/>
    <property type="match status" value="1"/>
</dbReference>
<dbReference type="InterPro" id="IPR011545">
    <property type="entry name" value="DEAD/DEAH_box_helicase_dom"/>
</dbReference>
<dbReference type="FunFam" id="3.40.50.300:FF:000156">
    <property type="entry name" value="ATP-dependent DNA helicase recQ"/>
    <property type="match status" value="1"/>
</dbReference>
<keyword evidence="4" id="KW-0479">Metal-binding</keyword>
<dbReference type="GO" id="GO:0006260">
    <property type="term" value="P:DNA replication"/>
    <property type="evidence" value="ECO:0007669"/>
    <property type="project" value="InterPro"/>
</dbReference>
<dbReference type="PANTHER" id="PTHR13710:SF105">
    <property type="entry name" value="ATP-DEPENDENT DNA HELICASE Q1"/>
    <property type="match status" value="1"/>
</dbReference>
<keyword evidence="11" id="KW-0238">DNA-binding</keyword>
<dbReference type="FunFam" id="3.40.50.300:FF:000296">
    <property type="entry name" value="ATP-dependent DNA helicase RecQ"/>
    <property type="match status" value="1"/>
</dbReference>
<dbReference type="RefSeq" id="WP_089055696.1">
    <property type="nucleotide sequence ID" value="NZ_MUHA01000028.1"/>
</dbReference>
<comment type="caution">
    <text evidence="20">The sequence shown here is derived from an EMBL/GenBank/DDBJ whole genome shotgun (WGS) entry which is preliminary data.</text>
</comment>
<evidence type="ECO:0000259" key="19">
    <source>
        <dbReference type="PROSITE" id="PS51194"/>
    </source>
</evidence>
<keyword evidence="14" id="KW-0413">Isomerase</keyword>
<evidence type="ECO:0000256" key="13">
    <source>
        <dbReference type="ARBA" id="ARBA00023204"/>
    </source>
</evidence>
<dbReference type="GO" id="GO:0016787">
    <property type="term" value="F:hydrolase activity"/>
    <property type="evidence" value="ECO:0007669"/>
    <property type="project" value="UniProtKB-KW"/>
</dbReference>
<dbReference type="GO" id="GO:0043138">
    <property type="term" value="F:3'-5' DNA helicase activity"/>
    <property type="evidence" value="ECO:0007669"/>
    <property type="project" value="UniProtKB-EC"/>
</dbReference>
<evidence type="ECO:0000256" key="16">
    <source>
        <dbReference type="NCBIfam" id="TIGR01389"/>
    </source>
</evidence>
<dbReference type="InterPro" id="IPR006293">
    <property type="entry name" value="DNA_helicase_ATP-dep_RecQ_bac"/>
</dbReference>
<name>A0A226HNZ9_9FLAO</name>
<keyword evidence="21" id="KW-1185">Reference proteome</keyword>
<dbReference type="SMART" id="SM00490">
    <property type="entry name" value="HELICc"/>
    <property type="match status" value="1"/>
</dbReference>
<dbReference type="PROSITE" id="PS51192">
    <property type="entry name" value="HELICASE_ATP_BIND_1"/>
    <property type="match status" value="1"/>
</dbReference>
<dbReference type="Gene3D" id="3.40.50.300">
    <property type="entry name" value="P-loop containing nucleotide triphosphate hydrolases"/>
    <property type="match status" value="2"/>
</dbReference>
<gene>
    <name evidence="20" type="ORF">B0A75_18195</name>
</gene>
<keyword evidence="6" id="KW-0227">DNA damage</keyword>
<protein>
    <recommendedName>
        <fullName evidence="16">DNA helicase RecQ</fullName>
        <ecNumber evidence="16">5.6.2.4</ecNumber>
    </recommendedName>
</protein>
<dbReference type="GO" id="GO:0030894">
    <property type="term" value="C:replisome"/>
    <property type="evidence" value="ECO:0007669"/>
    <property type="project" value="TreeGrafter"/>
</dbReference>
<dbReference type="PROSITE" id="PS50967">
    <property type="entry name" value="HRDC"/>
    <property type="match status" value="1"/>
</dbReference>
<evidence type="ECO:0000256" key="7">
    <source>
        <dbReference type="ARBA" id="ARBA00022801"/>
    </source>
</evidence>
<dbReference type="Pfam" id="PF16124">
    <property type="entry name" value="RecQ_Zn_bind"/>
    <property type="match status" value="1"/>
</dbReference>
<keyword evidence="8 20" id="KW-0347">Helicase</keyword>
<dbReference type="InterPro" id="IPR014001">
    <property type="entry name" value="Helicase_ATP-bd"/>
</dbReference>
<dbReference type="EC" id="5.6.2.4" evidence="16"/>
<evidence type="ECO:0000256" key="1">
    <source>
        <dbReference type="ARBA" id="ARBA00001946"/>
    </source>
</evidence>
<reference evidence="20 21" key="1">
    <citation type="submission" date="2016-11" db="EMBL/GenBank/DDBJ databases">
        <title>Whole genomes of Flavobacteriaceae.</title>
        <authorList>
            <person name="Stine C."/>
            <person name="Li C."/>
            <person name="Tadesse D."/>
        </authorList>
    </citation>
    <scope>NUCLEOTIDE SEQUENCE [LARGE SCALE GENOMIC DNA]</scope>
    <source>
        <strain evidence="20 21">CCUG 59446</strain>
    </source>
</reference>
<dbReference type="SMART" id="SM00487">
    <property type="entry name" value="DEXDc"/>
    <property type="match status" value="1"/>
</dbReference>
<sequence>MTSELLHAKLKENFGFEKFRPNQETIIKTILSGQDTLAIMPTGGGKSICFQLPALVLPGITIVISPLIALMKDQVDSLKTNGISACYINSSQSSEEQQFYIDNLRSNTFKLVYIAPESLSYLDSVFNELTISLIAIDEAHCISSWGHDFRPAYTNLGYLKSRFPSTPVLALTATADKATRTDITKQLNLKNPKTFVASFDRKNLSLEVRPALDRVKQIIDFVERKPNESGIIYCLSRKTTEELAEKLQKNGITAKAYHAGLDNKLRAKTQDEFINDDCSVVCATIAFGMGIDKSNVRWVIHYNLPKNIEGYYQEIGRAGRDGLPAETVLFESYADVIQLQKFASEGLNSDVQLAKLERMKQYADAVSCRRKILLSYFGELVIENCGNCDICKNPPTFFDGTVLAQKALSAITRLQESEPLAVIVDFLRGSRNAYIYEKNYQTLKTYGIGADISWYDWNQYLIQLINLGYCEIAFHQHNKILLTPFAKKVLFEGEKVKLTTVVKKVIDKNEIKEAKAKPVKNSLFETLRKLRYEIAQEEEVPAYVIFSDAALRQMEILRPMTDDDFLAVDGVGKVKLEKYGSDFINAIIEFHKNKSVKKEKKESTYAKTLELFLSGLSVEEIAERRSVSKTTIVSHLAKLYVDGQDFDLSQFVSEDEIAAIEKAQIELEKPSALKPYFDYFEEKMSYDKIRFGLAFLERKHNKSILSS</sequence>
<keyword evidence="5" id="KW-0547">Nucleotide-binding</keyword>
<evidence type="ECO:0000256" key="8">
    <source>
        <dbReference type="ARBA" id="ARBA00022806"/>
    </source>
</evidence>
<comment type="cofactor">
    <cofactor evidence="1">
        <name>Mg(2+)</name>
        <dbReference type="ChEBI" id="CHEBI:18420"/>
    </cofactor>
</comment>
<organism evidence="20 21">
    <name type="scientific">Flavobacterium oncorhynchi</name>
    <dbReference type="NCBI Taxonomy" id="728056"/>
    <lineage>
        <taxon>Bacteria</taxon>
        <taxon>Pseudomonadati</taxon>
        <taxon>Bacteroidota</taxon>
        <taxon>Flavobacteriia</taxon>
        <taxon>Flavobacteriales</taxon>
        <taxon>Flavobacteriaceae</taxon>
        <taxon>Flavobacterium</taxon>
    </lineage>
</organism>
<evidence type="ECO:0000256" key="5">
    <source>
        <dbReference type="ARBA" id="ARBA00022741"/>
    </source>
</evidence>
<dbReference type="Pfam" id="PF00271">
    <property type="entry name" value="Helicase_C"/>
    <property type="match status" value="1"/>
</dbReference>
<dbReference type="InterPro" id="IPR036390">
    <property type="entry name" value="WH_DNA-bd_sf"/>
</dbReference>
<dbReference type="InterPro" id="IPR036388">
    <property type="entry name" value="WH-like_DNA-bd_sf"/>
</dbReference>
<dbReference type="InterPro" id="IPR004589">
    <property type="entry name" value="DNA_helicase_ATP-dep_RecQ"/>
</dbReference>
<dbReference type="NCBIfam" id="TIGR00614">
    <property type="entry name" value="recQ_fam"/>
    <property type="match status" value="1"/>
</dbReference>
<dbReference type="InterPro" id="IPR001650">
    <property type="entry name" value="Helicase_C-like"/>
</dbReference>
<dbReference type="SUPFAM" id="SSF46785">
    <property type="entry name" value="Winged helix' DNA-binding domain"/>
    <property type="match status" value="1"/>
</dbReference>
<dbReference type="GO" id="GO:0043590">
    <property type="term" value="C:bacterial nucleoid"/>
    <property type="evidence" value="ECO:0007669"/>
    <property type="project" value="TreeGrafter"/>
</dbReference>
<evidence type="ECO:0000256" key="11">
    <source>
        <dbReference type="ARBA" id="ARBA00023125"/>
    </source>
</evidence>
<evidence type="ECO:0000256" key="3">
    <source>
        <dbReference type="ARBA" id="ARBA00005446"/>
    </source>
</evidence>
<evidence type="ECO:0000256" key="6">
    <source>
        <dbReference type="ARBA" id="ARBA00022763"/>
    </source>
</evidence>
<dbReference type="GO" id="GO:0006281">
    <property type="term" value="P:DNA repair"/>
    <property type="evidence" value="ECO:0007669"/>
    <property type="project" value="UniProtKB-KW"/>
</dbReference>
<evidence type="ECO:0000256" key="10">
    <source>
        <dbReference type="ARBA" id="ARBA00022840"/>
    </source>
</evidence>
<dbReference type="CDD" id="cd17920">
    <property type="entry name" value="DEXHc_RecQ"/>
    <property type="match status" value="1"/>
</dbReference>
<dbReference type="GO" id="GO:0046872">
    <property type="term" value="F:metal ion binding"/>
    <property type="evidence" value="ECO:0007669"/>
    <property type="project" value="UniProtKB-KW"/>
</dbReference>
<dbReference type="GO" id="GO:0005737">
    <property type="term" value="C:cytoplasm"/>
    <property type="evidence" value="ECO:0007669"/>
    <property type="project" value="TreeGrafter"/>
</dbReference>
<dbReference type="Gene3D" id="1.10.10.10">
    <property type="entry name" value="Winged helix-like DNA-binding domain superfamily/Winged helix DNA-binding domain"/>
    <property type="match status" value="1"/>
</dbReference>
<feature type="domain" description="Helicase C-terminal" evidence="19">
    <location>
        <begin position="214"/>
        <end position="362"/>
    </location>
</feature>
<dbReference type="Gene3D" id="1.10.150.80">
    <property type="entry name" value="HRDC domain"/>
    <property type="match status" value="1"/>
</dbReference>
<dbReference type="Pfam" id="PF14493">
    <property type="entry name" value="HTH_40"/>
    <property type="match status" value="1"/>
</dbReference>
<dbReference type="InterPro" id="IPR002121">
    <property type="entry name" value="HRDC_dom"/>
</dbReference>
<keyword evidence="10" id="KW-0067">ATP-binding</keyword>
<dbReference type="Pfam" id="PF00270">
    <property type="entry name" value="DEAD"/>
    <property type="match status" value="1"/>
</dbReference>